<keyword evidence="1" id="KW-0813">Transport</keyword>
<evidence type="ECO:0000313" key="6">
    <source>
        <dbReference type="Proteomes" id="UP000424462"/>
    </source>
</evidence>
<dbReference type="PANTHER" id="PTHR42939:SF1">
    <property type="entry name" value="ABC TRANSPORTER ATP-BINDING PROTEIN ALBC-RELATED"/>
    <property type="match status" value="1"/>
</dbReference>
<proteinExistence type="predicted"/>
<evidence type="ECO:0000313" key="5">
    <source>
        <dbReference type="EMBL" id="QGU06539.1"/>
    </source>
</evidence>
<dbReference type="Proteomes" id="UP000424462">
    <property type="component" value="Chromosome"/>
</dbReference>
<gene>
    <name evidence="5" type="primary">ytrB1</name>
    <name evidence="5" type="ORF">COCCU_02925</name>
</gene>
<dbReference type="RefSeq" id="WP_156230131.1">
    <property type="nucleotide sequence ID" value="NZ_CP046455.1"/>
</dbReference>
<evidence type="ECO:0000259" key="4">
    <source>
        <dbReference type="PROSITE" id="PS50893"/>
    </source>
</evidence>
<sequence length="276" mass="29112">MSLTLNQVISPYLPAPVTLHLNPGIHGVIGPNGVGKTTLLRLIAGHHRPRGGSIEAERTALARAGADACFAGHRIADHLAVTQVGHPLLDAALFTEVLDIAALTPQATISTLSVGHRQLVSVATALAANAPITLLDEPFNGLDVRTRTALRQLLIRLAGEREKWTLLLSSHRAEDLAGLVGDVIPIQAGVVLEPVDLDEIRNHYPTLTGPAAAVREIAGEHPIIAEAVLGPTLRLTLGQPLNSSEERRAAVEEVAVSQPDDQALIDLLSMTPPEGS</sequence>
<dbReference type="Gene3D" id="3.40.50.300">
    <property type="entry name" value="P-loop containing nucleotide triphosphate hydrolases"/>
    <property type="match status" value="1"/>
</dbReference>
<keyword evidence="2" id="KW-0547">Nucleotide-binding</keyword>
<dbReference type="KEGG" id="cok:COCCU_02925"/>
<reference evidence="5 6" key="1">
    <citation type="submission" date="2019-11" db="EMBL/GenBank/DDBJ databases">
        <title>Complete genome sequence of Corynebacterium kalinowskii 1959, a novel Corynebacterium species isolated from soil of a small paddock in Vilsendorf, Germany.</title>
        <authorList>
            <person name="Schaffert L."/>
            <person name="Ruwe M."/>
            <person name="Milse J."/>
            <person name="Hanuschka K."/>
            <person name="Ortseifen V."/>
            <person name="Droste J."/>
            <person name="Brandt D."/>
            <person name="Schlueter L."/>
            <person name="Kutter Y."/>
            <person name="Vinke S."/>
            <person name="Viehoefer P."/>
            <person name="Jacob L."/>
            <person name="Luebke N.-C."/>
            <person name="Schulte-Berndt E."/>
            <person name="Hain C."/>
            <person name="Linder M."/>
            <person name="Schmidt P."/>
            <person name="Wollenschlaeger L."/>
            <person name="Luttermann T."/>
            <person name="Thieme E."/>
            <person name="Hassa J."/>
            <person name="Haak M."/>
            <person name="Wittchen M."/>
            <person name="Mentz A."/>
            <person name="Persicke M."/>
            <person name="Busche T."/>
            <person name="Ruckert C."/>
        </authorList>
    </citation>
    <scope>NUCLEOTIDE SEQUENCE [LARGE SCALE GENOMIC DNA]</scope>
    <source>
        <strain evidence="5 6">2039</strain>
    </source>
</reference>
<protein>
    <submittedName>
        <fullName evidence="5">ABC transporter ATP-binding protein YtrB</fullName>
    </submittedName>
</protein>
<dbReference type="InterPro" id="IPR003593">
    <property type="entry name" value="AAA+_ATPase"/>
</dbReference>
<dbReference type="PROSITE" id="PS50893">
    <property type="entry name" value="ABC_TRANSPORTER_2"/>
    <property type="match status" value="1"/>
</dbReference>
<evidence type="ECO:0000256" key="3">
    <source>
        <dbReference type="ARBA" id="ARBA00022840"/>
    </source>
</evidence>
<dbReference type="InterPro" id="IPR003439">
    <property type="entry name" value="ABC_transporter-like_ATP-bd"/>
</dbReference>
<dbReference type="AlphaFoldDB" id="A0A6B8VTX1"/>
<name>A0A6B8VTX1_9CORY</name>
<dbReference type="SUPFAM" id="SSF52540">
    <property type="entry name" value="P-loop containing nucleoside triphosphate hydrolases"/>
    <property type="match status" value="1"/>
</dbReference>
<dbReference type="Pfam" id="PF00005">
    <property type="entry name" value="ABC_tran"/>
    <property type="match status" value="1"/>
</dbReference>
<evidence type="ECO:0000256" key="1">
    <source>
        <dbReference type="ARBA" id="ARBA00022448"/>
    </source>
</evidence>
<organism evidence="5 6">
    <name type="scientific">Corynebacterium occultum</name>
    <dbReference type="NCBI Taxonomy" id="2675219"/>
    <lineage>
        <taxon>Bacteria</taxon>
        <taxon>Bacillati</taxon>
        <taxon>Actinomycetota</taxon>
        <taxon>Actinomycetes</taxon>
        <taxon>Mycobacteriales</taxon>
        <taxon>Corynebacteriaceae</taxon>
        <taxon>Corynebacterium</taxon>
    </lineage>
</organism>
<keyword evidence="6" id="KW-1185">Reference proteome</keyword>
<dbReference type="PANTHER" id="PTHR42939">
    <property type="entry name" value="ABC TRANSPORTER ATP-BINDING PROTEIN ALBC-RELATED"/>
    <property type="match status" value="1"/>
</dbReference>
<dbReference type="SMART" id="SM00382">
    <property type="entry name" value="AAA"/>
    <property type="match status" value="1"/>
</dbReference>
<dbReference type="GO" id="GO:0005524">
    <property type="term" value="F:ATP binding"/>
    <property type="evidence" value="ECO:0007669"/>
    <property type="project" value="UniProtKB-KW"/>
</dbReference>
<keyword evidence="3 5" id="KW-0067">ATP-binding</keyword>
<accession>A0A6B8VTX1</accession>
<dbReference type="GO" id="GO:0016887">
    <property type="term" value="F:ATP hydrolysis activity"/>
    <property type="evidence" value="ECO:0007669"/>
    <property type="project" value="InterPro"/>
</dbReference>
<dbReference type="InterPro" id="IPR027417">
    <property type="entry name" value="P-loop_NTPase"/>
</dbReference>
<evidence type="ECO:0000256" key="2">
    <source>
        <dbReference type="ARBA" id="ARBA00022741"/>
    </source>
</evidence>
<dbReference type="InterPro" id="IPR051782">
    <property type="entry name" value="ABC_Transporter_VariousFunc"/>
</dbReference>
<dbReference type="EMBL" id="CP046455">
    <property type="protein sequence ID" value="QGU06539.1"/>
    <property type="molecule type" value="Genomic_DNA"/>
</dbReference>
<feature type="domain" description="ABC transporter" evidence="4">
    <location>
        <begin position="3"/>
        <end position="213"/>
    </location>
</feature>